<sequence>MKSCSTTEQQAAWNDRATELLDEVRRYHADAEVMRLNLTFTTGRAMAKLDVLATELKQLAETRGPSAAAVDLQDIRGRLEVSMRQLEMLGARMNSDASTLLRTAQRLAVLLVSLSMAASIGVVAWFARVHAEAAALGEQVAVMQAKVSQLESRGANLAFRECTDSAGRARLCVRADLHARTAEDGYVVVDPHTR</sequence>
<organism evidence="2 3">
    <name type="scientific">Pseudacidovorax intermedius</name>
    <dbReference type="NCBI Taxonomy" id="433924"/>
    <lineage>
        <taxon>Bacteria</taxon>
        <taxon>Pseudomonadati</taxon>
        <taxon>Pseudomonadota</taxon>
        <taxon>Betaproteobacteria</taxon>
        <taxon>Burkholderiales</taxon>
        <taxon>Comamonadaceae</taxon>
        <taxon>Pseudacidovorax</taxon>
    </lineage>
</organism>
<evidence type="ECO:0000313" key="2">
    <source>
        <dbReference type="EMBL" id="KTT22576.1"/>
    </source>
</evidence>
<dbReference type="EMBL" id="LDSL01000056">
    <property type="protein sequence ID" value="KTT22576.1"/>
    <property type="molecule type" value="Genomic_DNA"/>
</dbReference>
<reference evidence="2 3" key="1">
    <citation type="journal article" date="2016" name="Front. Microbiol.">
        <title>Genomic Resource of Rice Seed Associated Bacteria.</title>
        <authorList>
            <person name="Midha S."/>
            <person name="Bansal K."/>
            <person name="Sharma S."/>
            <person name="Kumar N."/>
            <person name="Patil P.P."/>
            <person name="Chaudhry V."/>
            <person name="Patil P.B."/>
        </authorList>
    </citation>
    <scope>NUCLEOTIDE SEQUENCE [LARGE SCALE GENOMIC DNA]</scope>
    <source>
        <strain evidence="2 3">NS331</strain>
    </source>
</reference>
<dbReference type="RefSeq" id="WP_058641749.1">
    <property type="nucleotide sequence ID" value="NZ_LDSL01000056.1"/>
</dbReference>
<keyword evidence="1" id="KW-1133">Transmembrane helix</keyword>
<name>A0A147GYC7_9BURK</name>
<keyword evidence="1" id="KW-0472">Membrane</keyword>
<dbReference type="Proteomes" id="UP000072741">
    <property type="component" value="Unassembled WGS sequence"/>
</dbReference>
<gene>
    <name evidence="2" type="ORF">NS331_09440</name>
</gene>
<evidence type="ECO:0000313" key="3">
    <source>
        <dbReference type="Proteomes" id="UP000072741"/>
    </source>
</evidence>
<keyword evidence="1" id="KW-0812">Transmembrane</keyword>
<evidence type="ECO:0000256" key="1">
    <source>
        <dbReference type="SAM" id="Phobius"/>
    </source>
</evidence>
<accession>A0A147GYC7</accession>
<protein>
    <submittedName>
        <fullName evidence="2">Uncharacterized protein</fullName>
    </submittedName>
</protein>
<keyword evidence="3" id="KW-1185">Reference proteome</keyword>
<comment type="caution">
    <text evidence="2">The sequence shown here is derived from an EMBL/GenBank/DDBJ whole genome shotgun (WGS) entry which is preliminary data.</text>
</comment>
<proteinExistence type="predicted"/>
<dbReference type="AlphaFoldDB" id="A0A147GYC7"/>
<feature type="transmembrane region" description="Helical" evidence="1">
    <location>
        <begin position="107"/>
        <end position="127"/>
    </location>
</feature>